<dbReference type="Gene3D" id="2.60.120.10">
    <property type="entry name" value="Jelly Rolls"/>
    <property type="match status" value="1"/>
</dbReference>
<dbReference type="InterPro" id="IPR013096">
    <property type="entry name" value="Cupin_2"/>
</dbReference>
<dbReference type="AlphaFoldDB" id="A0A381Z5Q7"/>
<sequence>MGVVKSEISDKINDLVKEKKANEVINIIDYINSFVKAKITNVSVDTWDEAFETAWKRSNDYSTPTCAIFLVTKGSASVHVDKDQYEMTTGKLYSVNEWCTHKLVNKSSAPLTMLLAQFKWDKEVHE</sequence>
<evidence type="ECO:0000259" key="1">
    <source>
        <dbReference type="Pfam" id="PF07883"/>
    </source>
</evidence>
<dbReference type="Pfam" id="PF07883">
    <property type="entry name" value="Cupin_2"/>
    <property type="match status" value="1"/>
</dbReference>
<proteinExistence type="predicted"/>
<organism evidence="2">
    <name type="scientific">marine metagenome</name>
    <dbReference type="NCBI Taxonomy" id="408172"/>
    <lineage>
        <taxon>unclassified sequences</taxon>
        <taxon>metagenomes</taxon>
        <taxon>ecological metagenomes</taxon>
    </lineage>
</organism>
<feature type="domain" description="Cupin type-2" evidence="1">
    <location>
        <begin position="64"/>
        <end position="114"/>
    </location>
</feature>
<dbReference type="InterPro" id="IPR014710">
    <property type="entry name" value="RmlC-like_jellyroll"/>
</dbReference>
<dbReference type="SUPFAM" id="SSF51182">
    <property type="entry name" value="RmlC-like cupins"/>
    <property type="match status" value="1"/>
</dbReference>
<evidence type="ECO:0000313" key="2">
    <source>
        <dbReference type="EMBL" id="SVA84560.1"/>
    </source>
</evidence>
<dbReference type="InterPro" id="IPR011051">
    <property type="entry name" value="RmlC_Cupin_sf"/>
</dbReference>
<dbReference type="CDD" id="cd02208">
    <property type="entry name" value="cupin_RmlC-like"/>
    <property type="match status" value="1"/>
</dbReference>
<dbReference type="EMBL" id="UINC01020043">
    <property type="protein sequence ID" value="SVA84560.1"/>
    <property type="molecule type" value="Genomic_DNA"/>
</dbReference>
<name>A0A381Z5Q7_9ZZZZ</name>
<reference evidence="2" key="1">
    <citation type="submission" date="2018-05" db="EMBL/GenBank/DDBJ databases">
        <authorList>
            <person name="Lanie J.A."/>
            <person name="Ng W.-L."/>
            <person name="Kazmierczak K.M."/>
            <person name="Andrzejewski T.M."/>
            <person name="Davidsen T.M."/>
            <person name="Wayne K.J."/>
            <person name="Tettelin H."/>
            <person name="Glass J.I."/>
            <person name="Rusch D."/>
            <person name="Podicherti R."/>
            <person name="Tsui H.-C.T."/>
            <person name="Winkler M.E."/>
        </authorList>
    </citation>
    <scope>NUCLEOTIDE SEQUENCE</scope>
</reference>
<gene>
    <name evidence="2" type="ORF">METZ01_LOCUS137414</name>
</gene>
<accession>A0A381Z5Q7</accession>
<protein>
    <recommendedName>
        <fullName evidence="1">Cupin type-2 domain-containing protein</fullName>
    </recommendedName>
</protein>